<keyword evidence="3" id="KW-1185">Reference proteome</keyword>
<dbReference type="Proteomes" id="UP000192917">
    <property type="component" value="Unassembled WGS sequence"/>
</dbReference>
<reference evidence="2 3" key="1">
    <citation type="submission" date="2017-04" db="EMBL/GenBank/DDBJ databases">
        <authorList>
            <person name="Afonso C.L."/>
            <person name="Miller P.J."/>
            <person name="Scott M.A."/>
            <person name="Spackman E."/>
            <person name="Goraichik I."/>
            <person name="Dimitrov K.M."/>
            <person name="Suarez D.L."/>
            <person name="Swayne D.E."/>
        </authorList>
    </citation>
    <scope>NUCLEOTIDE SEQUENCE [LARGE SCALE GENOMIC DNA]</scope>
    <source>
        <strain evidence="2 3">USBA 355</strain>
    </source>
</reference>
<protein>
    <submittedName>
        <fullName evidence="2">Phenylacetate-CoA ligase</fullName>
    </submittedName>
</protein>
<dbReference type="InterPro" id="IPR045851">
    <property type="entry name" value="AMP-bd_C_sf"/>
</dbReference>
<evidence type="ECO:0000313" key="2">
    <source>
        <dbReference type="EMBL" id="SMF57119.1"/>
    </source>
</evidence>
<dbReference type="Pfam" id="PF14535">
    <property type="entry name" value="AMP-binding_C_2"/>
    <property type="match status" value="1"/>
</dbReference>
<dbReference type="GO" id="GO:0016874">
    <property type="term" value="F:ligase activity"/>
    <property type="evidence" value="ECO:0007669"/>
    <property type="project" value="UniProtKB-KW"/>
</dbReference>
<name>A0A1Y6CDE8_9PROT</name>
<keyword evidence="2" id="KW-0436">Ligase</keyword>
<dbReference type="Gene3D" id="3.40.50.12780">
    <property type="entry name" value="N-terminal domain of ligase-like"/>
    <property type="match status" value="1"/>
</dbReference>
<dbReference type="PANTHER" id="PTHR43845:SF1">
    <property type="entry name" value="BLR5969 PROTEIN"/>
    <property type="match status" value="1"/>
</dbReference>
<dbReference type="PANTHER" id="PTHR43845">
    <property type="entry name" value="BLR5969 PROTEIN"/>
    <property type="match status" value="1"/>
</dbReference>
<proteinExistence type="predicted"/>
<dbReference type="InterPro" id="IPR028154">
    <property type="entry name" value="AMP-dep_Lig_C"/>
</dbReference>
<sequence length="431" mass="47297">MLVDRADFTDLGELAAHRQRLWERQRDYVLARSPLHRRAWGNRRPPASLEDLAELPLIDKEMLRESQRLHPPFGDYLALDESGVSRVHRTSGTTGTAMNLALSWRDAQETATVGARAQAASGLGPGHRVVHCLNYRLWMGGLTDHLTLEATGATVVPFGVGETQLLIRTILELGISAISCTPSYPAVLERVLAEHFPDLGPRDLGLELGLFGGEAGLDDPDFRRRLEATWGFKVRNANYGVSDVFCNFAGQSEVDEDLHFVALDVLHPELIDAEGAPLPWREGERGELVLTHVSRECQPLVRFRSGDIVQLTGTDRARCGRTAPRFRVVGRADDMVVVRGINAFPTQVAAVVNQFAELSGEYRIVLDGAGPYDLLPVEAETAAGRAPAAGLAAEVERRIKREIGVTARVSLLPFGTLPRTEGKTRRVIRSG</sequence>
<gene>
    <name evidence="2" type="ORF">SAMN05428998_12166</name>
</gene>
<dbReference type="STRING" id="560819.SAMN05428998_12166"/>
<dbReference type="AlphaFoldDB" id="A0A1Y6CDE8"/>
<evidence type="ECO:0000259" key="1">
    <source>
        <dbReference type="Pfam" id="PF14535"/>
    </source>
</evidence>
<dbReference type="RefSeq" id="WP_085124801.1">
    <property type="nucleotide sequence ID" value="NZ_FWZX01000021.1"/>
</dbReference>
<dbReference type="SUPFAM" id="SSF56801">
    <property type="entry name" value="Acetyl-CoA synthetase-like"/>
    <property type="match status" value="1"/>
</dbReference>
<dbReference type="EMBL" id="FWZX01000021">
    <property type="protein sequence ID" value="SMF57119.1"/>
    <property type="molecule type" value="Genomic_DNA"/>
</dbReference>
<evidence type="ECO:0000313" key="3">
    <source>
        <dbReference type="Proteomes" id="UP000192917"/>
    </source>
</evidence>
<dbReference type="Gene3D" id="3.30.300.30">
    <property type="match status" value="1"/>
</dbReference>
<dbReference type="InterPro" id="IPR042099">
    <property type="entry name" value="ANL_N_sf"/>
</dbReference>
<accession>A0A1Y6CDE8</accession>
<organism evidence="2 3">
    <name type="scientific">Tistlia consotensis USBA 355</name>
    <dbReference type="NCBI Taxonomy" id="560819"/>
    <lineage>
        <taxon>Bacteria</taxon>
        <taxon>Pseudomonadati</taxon>
        <taxon>Pseudomonadota</taxon>
        <taxon>Alphaproteobacteria</taxon>
        <taxon>Rhodospirillales</taxon>
        <taxon>Rhodovibrionaceae</taxon>
        <taxon>Tistlia</taxon>
    </lineage>
</organism>
<feature type="domain" description="AMP-dependent ligase C-terminal" evidence="1">
    <location>
        <begin position="340"/>
        <end position="428"/>
    </location>
</feature>